<dbReference type="Proteomes" id="UP001595616">
    <property type="component" value="Unassembled WGS sequence"/>
</dbReference>
<gene>
    <name evidence="2" type="ORF">ACFOOI_13465</name>
</gene>
<feature type="transmembrane region" description="Helical" evidence="1">
    <location>
        <begin position="220"/>
        <end position="242"/>
    </location>
</feature>
<feature type="transmembrane region" description="Helical" evidence="1">
    <location>
        <begin position="194"/>
        <end position="214"/>
    </location>
</feature>
<accession>A0ABV7YXA5</accession>
<feature type="transmembrane region" description="Helical" evidence="1">
    <location>
        <begin position="156"/>
        <end position="174"/>
    </location>
</feature>
<dbReference type="Pfam" id="PF13803">
    <property type="entry name" value="DUF4184"/>
    <property type="match status" value="1"/>
</dbReference>
<keyword evidence="3" id="KW-1185">Reference proteome</keyword>
<evidence type="ECO:0000313" key="2">
    <source>
        <dbReference type="EMBL" id="MFC3811665.1"/>
    </source>
</evidence>
<feature type="transmembrane region" description="Helical" evidence="1">
    <location>
        <begin position="132"/>
        <end position="150"/>
    </location>
</feature>
<keyword evidence="1" id="KW-0472">Membrane</keyword>
<keyword evidence="1" id="KW-0812">Transmembrane</keyword>
<evidence type="ECO:0000313" key="3">
    <source>
        <dbReference type="Proteomes" id="UP001595616"/>
    </source>
</evidence>
<evidence type="ECO:0000256" key="1">
    <source>
        <dbReference type="SAM" id="Phobius"/>
    </source>
</evidence>
<dbReference type="RefSeq" id="WP_379838502.1">
    <property type="nucleotide sequence ID" value="NZ_JBHRYQ010000001.1"/>
</dbReference>
<dbReference type="EMBL" id="JBHRYQ010000001">
    <property type="protein sequence ID" value="MFC3811665.1"/>
    <property type="molecule type" value="Genomic_DNA"/>
</dbReference>
<keyword evidence="1" id="KW-1133">Transmembrane helix</keyword>
<proteinExistence type="predicted"/>
<sequence>MPFTLSHVVAVLPFYRKFKNHLSISGLMMGSMAPDFEFFIRNTLYGIWGHTLLGMFWFDIPISILLCYVFHRWVRNTLITYGPKFIWNKFNNLIYFDWTNYLKKNFLKVIISIFFGILTHFVWDNLTHEPNYVFPFHFSILSTPLIIFGIKLPIYFLLQILSSIFGLVGFLLIIYYKSNLITIPNNPVTDKAKFWYTFVAVSALIFCFRYAIGIPDEKPFGQFVVISIGSSLYGLVFTSMFFKKYYVNKN</sequence>
<comment type="caution">
    <text evidence="2">The sequence shown here is derived from an EMBL/GenBank/DDBJ whole genome shotgun (WGS) entry which is preliminary data.</text>
</comment>
<reference evidence="3" key="1">
    <citation type="journal article" date="2019" name="Int. J. Syst. Evol. Microbiol.">
        <title>The Global Catalogue of Microorganisms (GCM) 10K type strain sequencing project: providing services to taxonomists for standard genome sequencing and annotation.</title>
        <authorList>
            <consortium name="The Broad Institute Genomics Platform"/>
            <consortium name="The Broad Institute Genome Sequencing Center for Infectious Disease"/>
            <person name="Wu L."/>
            <person name="Ma J."/>
        </authorList>
    </citation>
    <scope>NUCLEOTIDE SEQUENCE [LARGE SCALE GENOMIC DNA]</scope>
    <source>
        <strain evidence="3">CECT 7956</strain>
    </source>
</reference>
<dbReference type="InterPro" id="IPR025238">
    <property type="entry name" value="DUF4184"/>
</dbReference>
<feature type="transmembrane region" description="Helical" evidence="1">
    <location>
        <begin position="52"/>
        <end position="71"/>
    </location>
</feature>
<name>A0ABV7YXA5_9BACT</name>
<feature type="transmembrane region" description="Helical" evidence="1">
    <location>
        <begin position="106"/>
        <end position="123"/>
    </location>
</feature>
<protein>
    <submittedName>
        <fullName evidence="2">DUF4184 family protein</fullName>
    </submittedName>
</protein>
<organism evidence="2 3">
    <name type="scientific">Lacihabitans lacunae</name>
    <dbReference type="NCBI Taxonomy" id="1028214"/>
    <lineage>
        <taxon>Bacteria</taxon>
        <taxon>Pseudomonadati</taxon>
        <taxon>Bacteroidota</taxon>
        <taxon>Cytophagia</taxon>
        <taxon>Cytophagales</taxon>
        <taxon>Leadbetterellaceae</taxon>
        <taxon>Lacihabitans</taxon>
    </lineage>
</organism>